<dbReference type="AlphaFoldDB" id="A0A0L0DVE0"/>
<dbReference type="EMBL" id="GL349439">
    <property type="protein sequence ID" value="KNC55503.1"/>
    <property type="molecule type" value="Genomic_DNA"/>
</dbReference>
<evidence type="ECO:0000313" key="1">
    <source>
        <dbReference type="EMBL" id="KNC55503.1"/>
    </source>
</evidence>
<sequence>MADYRRGRRRQLDASASSVVMRNVMERQLMRDAARRIKKTSKGAAFSGFSLQGALDTYDPETSKIKLSFLRKRSRVAEIIAAGELIFALTRHGVCAAFNRDTMTRVCYLNITPAEVVRSLFYNKVNKSIITVSVYRTDNFSSLRCRTTPLEHIARGQPDAGFALFESESLRWPGFVEFDDVNAKVLTYSAASKTYKVWDLSNYTLLYEVQDTRIQEIKISPGIMLLIYPRTTSHVPLKILNIETGEVLKEFKHLLHRNKRVDFIEQFNEKLLIKQENENLQIVDVESSKILEVSQTEFVTPKAFIFLYDCHLFLTFLQSSIAVWNFRGELVTKFDDHRLQFLDTHTNNIYINSRQDTIISYCKQHGNAKGSINVSDIFTGASIGKIAPEDGLSPAAESDDRAGPAAQAAALDDVTALFYNEERNEIVTGDNSGRIHIWSN</sequence>
<dbReference type="Gene3D" id="2.130.10.10">
    <property type="entry name" value="YVTN repeat-like/Quinoprotein amine dehydrogenase"/>
    <property type="match status" value="1"/>
</dbReference>
<dbReference type="InterPro" id="IPR057221">
    <property type="entry name" value="DUF7899"/>
</dbReference>
<dbReference type="Pfam" id="PF25463">
    <property type="entry name" value="DUF7899"/>
    <property type="match status" value="1"/>
</dbReference>
<keyword evidence="2" id="KW-1185">Reference proteome</keyword>
<dbReference type="OMA" id="FPMENEC"/>
<accession>A0A0L0DVE0</accession>
<evidence type="ECO:0000313" key="2">
    <source>
        <dbReference type="Proteomes" id="UP000054408"/>
    </source>
</evidence>
<dbReference type="PANTHER" id="PTHR31789:SF1">
    <property type="entry name" value="OS05G0482600 PROTEIN"/>
    <property type="match status" value="1"/>
</dbReference>
<gene>
    <name evidence="1" type="ORF">AMSG_01768</name>
</gene>
<reference evidence="1 2" key="1">
    <citation type="submission" date="2010-05" db="EMBL/GenBank/DDBJ databases">
        <title>The Genome Sequence of Thecamonas trahens ATCC 50062.</title>
        <authorList>
            <consortium name="The Broad Institute Genome Sequencing Platform"/>
            <person name="Russ C."/>
            <person name="Cuomo C."/>
            <person name="Shea T."/>
            <person name="Young S.K."/>
            <person name="Zeng Q."/>
            <person name="Koehrsen M."/>
            <person name="Haas B."/>
            <person name="Borodovsky M."/>
            <person name="Guigo R."/>
            <person name="Alvarado L."/>
            <person name="Berlin A."/>
            <person name="Bochicchio J."/>
            <person name="Borenstein D."/>
            <person name="Chapman S."/>
            <person name="Chen Z."/>
            <person name="Freedman E."/>
            <person name="Gellesch M."/>
            <person name="Goldberg J."/>
            <person name="Griggs A."/>
            <person name="Gujja S."/>
            <person name="Heilman E."/>
            <person name="Heiman D."/>
            <person name="Hepburn T."/>
            <person name="Howarth C."/>
            <person name="Jen D."/>
            <person name="Larson L."/>
            <person name="Mehta T."/>
            <person name="Park D."/>
            <person name="Pearson M."/>
            <person name="Roberts A."/>
            <person name="Saif S."/>
            <person name="Shenoy N."/>
            <person name="Sisk P."/>
            <person name="Stolte C."/>
            <person name="Sykes S."/>
            <person name="Thomson T."/>
            <person name="Walk T."/>
            <person name="White J."/>
            <person name="Yandava C."/>
            <person name="Burger G."/>
            <person name="Gray M.W."/>
            <person name="Holland P.W.H."/>
            <person name="King N."/>
            <person name="Lang F.B.F."/>
            <person name="Roger A.J."/>
            <person name="Ruiz-Trillo I."/>
            <person name="Lander E."/>
            <person name="Nusbaum C."/>
        </authorList>
    </citation>
    <scope>NUCLEOTIDE SEQUENCE [LARGE SCALE GENOMIC DNA]</scope>
    <source>
        <strain evidence="1 2">ATCC 50062</strain>
    </source>
</reference>
<dbReference type="GeneID" id="25561501"/>
<dbReference type="SUPFAM" id="SSF69322">
    <property type="entry name" value="Tricorn protease domain 2"/>
    <property type="match status" value="1"/>
</dbReference>
<dbReference type="Proteomes" id="UP000054408">
    <property type="component" value="Unassembled WGS sequence"/>
</dbReference>
<name>A0A0L0DVE0_THETB</name>
<dbReference type="InterPro" id="IPR015943">
    <property type="entry name" value="WD40/YVTN_repeat-like_dom_sf"/>
</dbReference>
<protein>
    <submittedName>
        <fullName evidence="1">Uncharacterized protein</fullName>
    </submittedName>
</protein>
<dbReference type="RefSeq" id="XP_013761283.1">
    <property type="nucleotide sequence ID" value="XM_013905829.1"/>
</dbReference>
<dbReference type="OrthoDB" id="336008at2759"/>
<organism evidence="1 2">
    <name type="scientific">Thecamonas trahens ATCC 50062</name>
    <dbReference type="NCBI Taxonomy" id="461836"/>
    <lineage>
        <taxon>Eukaryota</taxon>
        <taxon>Apusozoa</taxon>
        <taxon>Apusomonadida</taxon>
        <taxon>Apusomonadidae</taxon>
        <taxon>Thecamonas</taxon>
    </lineage>
</organism>
<dbReference type="eggNOG" id="ENOG502QS54">
    <property type="taxonomic scope" value="Eukaryota"/>
</dbReference>
<proteinExistence type="predicted"/>
<dbReference type="PANTHER" id="PTHR31789">
    <property type="entry name" value="OS05G0482600 PROTEIN"/>
    <property type="match status" value="1"/>
</dbReference>